<dbReference type="AlphaFoldDB" id="A0A921RP67"/>
<dbReference type="Proteomes" id="UP000807115">
    <property type="component" value="Chromosome 2"/>
</dbReference>
<evidence type="ECO:0000256" key="1">
    <source>
        <dbReference type="SAM" id="MobiDB-lite"/>
    </source>
</evidence>
<dbReference type="EMBL" id="CM027681">
    <property type="protein sequence ID" value="KAG0543335.1"/>
    <property type="molecule type" value="Genomic_DNA"/>
</dbReference>
<organism evidence="2 3">
    <name type="scientific">Sorghum bicolor</name>
    <name type="common">Sorghum</name>
    <name type="synonym">Sorghum vulgare</name>
    <dbReference type="NCBI Taxonomy" id="4558"/>
    <lineage>
        <taxon>Eukaryota</taxon>
        <taxon>Viridiplantae</taxon>
        <taxon>Streptophyta</taxon>
        <taxon>Embryophyta</taxon>
        <taxon>Tracheophyta</taxon>
        <taxon>Spermatophyta</taxon>
        <taxon>Magnoliopsida</taxon>
        <taxon>Liliopsida</taxon>
        <taxon>Poales</taxon>
        <taxon>Poaceae</taxon>
        <taxon>PACMAD clade</taxon>
        <taxon>Panicoideae</taxon>
        <taxon>Andropogonodae</taxon>
        <taxon>Andropogoneae</taxon>
        <taxon>Sorghinae</taxon>
        <taxon>Sorghum</taxon>
    </lineage>
</organism>
<name>A0A921RP67_SORBI</name>
<reference evidence="2" key="2">
    <citation type="submission" date="2020-10" db="EMBL/GenBank/DDBJ databases">
        <authorList>
            <person name="Cooper E.A."/>
            <person name="Brenton Z.W."/>
            <person name="Flinn B.S."/>
            <person name="Jenkins J."/>
            <person name="Shu S."/>
            <person name="Flowers D."/>
            <person name="Luo F."/>
            <person name="Wang Y."/>
            <person name="Xia P."/>
            <person name="Barry K."/>
            <person name="Daum C."/>
            <person name="Lipzen A."/>
            <person name="Yoshinaga Y."/>
            <person name="Schmutz J."/>
            <person name="Saski C."/>
            <person name="Vermerris W."/>
            <person name="Kresovich S."/>
        </authorList>
    </citation>
    <scope>NUCLEOTIDE SEQUENCE</scope>
</reference>
<protein>
    <submittedName>
        <fullName evidence="2">Uncharacterized protein</fullName>
    </submittedName>
</protein>
<gene>
    <name evidence="2" type="ORF">BDA96_02G181300</name>
</gene>
<feature type="compositionally biased region" description="Basic and acidic residues" evidence="1">
    <location>
        <begin position="12"/>
        <end position="29"/>
    </location>
</feature>
<proteinExistence type="predicted"/>
<feature type="region of interest" description="Disordered" evidence="1">
    <location>
        <begin position="1"/>
        <end position="29"/>
    </location>
</feature>
<comment type="caution">
    <text evidence="2">The sequence shown here is derived from an EMBL/GenBank/DDBJ whole genome shotgun (WGS) entry which is preliminary data.</text>
</comment>
<reference evidence="2" key="1">
    <citation type="journal article" date="2019" name="BMC Genomics">
        <title>A new reference genome for Sorghum bicolor reveals high levels of sequence similarity between sweet and grain genotypes: implications for the genetics of sugar metabolism.</title>
        <authorList>
            <person name="Cooper E.A."/>
            <person name="Brenton Z.W."/>
            <person name="Flinn B.S."/>
            <person name="Jenkins J."/>
            <person name="Shu S."/>
            <person name="Flowers D."/>
            <person name="Luo F."/>
            <person name="Wang Y."/>
            <person name="Xia P."/>
            <person name="Barry K."/>
            <person name="Daum C."/>
            <person name="Lipzen A."/>
            <person name="Yoshinaga Y."/>
            <person name="Schmutz J."/>
            <person name="Saski C."/>
            <person name="Vermerris W."/>
            <person name="Kresovich S."/>
        </authorList>
    </citation>
    <scope>NUCLEOTIDE SEQUENCE</scope>
</reference>
<evidence type="ECO:0000313" key="2">
    <source>
        <dbReference type="EMBL" id="KAG0543335.1"/>
    </source>
</evidence>
<evidence type="ECO:0000313" key="3">
    <source>
        <dbReference type="Proteomes" id="UP000807115"/>
    </source>
</evidence>
<sequence length="87" mass="9581">MGQGSVAAEMTEEQREERNRKQHEYQAKGKAEIEKVQGANAASSILATPTLADSFASINHKRQENVDRADPDPALYRLQIGLSNSLL</sequence>
<accession>A0A921RP67</accession>